<dbReference type="Gene3D" id="3.80.10.10">
    <property type="entry name" value="Ribonuclease Inhibitor"/>
    <property type="match status" value="1"/>
</dbReference>
<dbReference type="VEuPathDB" id="TriTrypDB:TEOVI_000448500"/>
<comment type="caution">
    <text evidence="5">The sequence shown here is derived from an EMBL/GenBank/DDBJ whole genome shotgun (WGS) entry which is preliminary data.</text>
</comment>
<keyword evidence="6" id="KW-1185">Reference proteome</keyword>
<dbReference type="PROSITE" id="PS51450">
    <property type="entry name" value="LRR"/>
    <property type="match status" value="1"/>
</dbReference>
<dbReference type="Pfam" id="PF14580">
    <property type="entry name" value="LRR_9"/>
    <property type="match status" value="1"/>
</dbReference>
<sequence length="291" mass="32359">MAGVLTENLVLQKTKVDSIQRVRKLNVCAAQLSDIGVLRRACNLEVLSLSLNELSELGVLENCPRLSELYLRKNRVEDLNQVLHLSDAPNLTVLTLTENPICQDPNYRRFVIAAVGSLQRLDDIDILPQEREEAYRVFPNLHAIAPPPSLYCDPAKGKIRPSSSTMMNVAQTSRALTRCSSPTRMQADMCAADYQQDRYYNQHRNSVNGAHRGPQSAATAMRRNKATTGSIHHPPQDKRLLHGNGDTRTLPMANMQIGPTETGVVQAVKVLLSELSVEGLDEVRRFIDALQ</sequence>
<evidence type="ECO:0000313" key="6">
    <source>
        <dbReference type="Proteomes" id="UP000195570"/>
    </source>
</evidence>
<dbReference type="PANTHER" id="PTHR18849:SF18">
    <property type="entry name" value="LEUCINE-RICH REPEAT PROTEIN (LRRP)"/>
    <property type="match status" value="1"/>
</dbReference>
<dbReference type="PANTHER" id="PTHR18849">
    <property type="entry name" value="LEUCINE RICH REPEAT PROTEIN"/>
    <property type="match status" value="1"/>
</dbReference>
<dbReference type="SUPFAM" id="SSF52058">
    <property type="entry name" value="L domain-like"/>
    <property type="match status" value="1"/>
</dbReference>
<dbReference type="Proteomes" id="UP000195570">
    <property type="component" value="Unassembled WGS sequence"/>
</dbReference>
<dbReference type="RefSeq" id="XP_067083353.1">
    <property type="nucleotide sequence ID" value="XM_067227252.1"/>
</dbReference>
<evidence type="ECO:0000313" key="5">
    <source>
        <dbReference type="EMBL" id="SCU72901.1"/>
    </source>
</evidence>
<gene>
    <name evidence="5" type="ORF">TEOVI_000448500</name>
</gene>
<name>A0A1G4IKJ3_TRYEQ</name>
<dbReference type="InterPro" id="IPR001611">
    <property type="entry name" value="Leu-rich_rpt"/>
</dbReference>
<organism evidence="5 6">
    <name type="scientific">Trypanosoma equiperdum</name>
    <dbReference type="NCBI Taxonomy" id="5694"/>
    <lineage>
        <taxon>Eukaryota</taxon>
        <taxon>Discoba</taxon>
        <taxon>Euglenozoa</taxon>
        <taxon>Kinetoplastea</taxon>
        <taxon>Metakinetoplastina</taxon>
        <taxon>Trypanosomatida</taxon>
        <taxon>Trypanosomatidae</taxon>
        <taxon>Trypanosoma</taxon>
    </lineage>
</organism>
<evidence type="ECO:0000256" key="1">
    <source>
        <dbReference type="ARBA" id="ARBA00022614"/>
    </source>
</evidence>
<dbReference type="Pfam" id="PF22800">
    <property type="entry name" value="CFAP410_C"/>
    <property type="match status" value="1"/>
</dbReference>
<feature type="domain" description="CFAP410 C-terminal" evidence="4">
    <location>
        <begin position="256"/>
        <end position="291"/>
    </location>
</feature>
<accession>A0A1G4IKJ3</accession>
<keyword evidence="2" id="KW-0677">Repeat</keyword>
<protein>
    <submittedName>
        <fullName evidence="5">Leucine-rich repeat protein (LRRP), putative</fullName>
    </submittedName>
</protein>
<evidence type="ECO:0000256" key="3">
    <source>
        <dbReference type="SAM" id="MobiDB-lite"/>
    </source>
</evidence>
<reference evidence="5" key="1">
    <citation type="submission" date="2016-09" db="EMBL/GenBank/DDBJ databases">
        <authorList>
            <person name="Hebert L."/>
            <person name="Moumen B."/>
        </authorList>
    </citation>
    <scope>NUCLEOTIDE SEQUENCE [LARGE SCALE GENOMIC DNA]</scope>
    <source>
        <strain evidence="5">OVI</strain>
    </source>
</reference>
<dbReference type="EMBL" id="CZPT02001923">
    <property type="protein sequence ID" value="SCU72901.1"/>
    <property type="molecule type" value="Genomic_DNA"/>
</dbReference>
<dbReference type="AlphaFoldDB" id="A0A1G4IKJ3"/>
<proteinExistence type="predicted"/>
<dbReference type="InterPro" id="IPR032675">
    <property type="entry name" value="LRR_dom_sf"/>
</dbReference>
<evidence type="ECO:0000256" key="2">
    <source>
        <dbReference type="ARBA" id="ARBA00022737"/>
    </source>
</evidence>
<keyword evidence="1" id="KW-0433">Leucine-rich repeat</keyword>
<dbReference type="GeneID" id="92378425"/>
<dbReference type="SMR" id="A0A1G4IKJ3"/>
<evidence type="ECO:0000259" key="4">
    <source>
        <dbReference type="Pfam" id="PF22800"/>
    </source>
</evidence>
<dbReference type="InterPro" id="IPR055004">
    <property type="entry name" value="CFAP410_C"/>
</dbReference>
<feature type="region of interest" description="Disordered" evidence="3">
    <location>
        <begin position="205"/>
        <end position="244"/>
    </location>
</feature>